<name>A0ABT9VUS9_9BACI</name>
<feature type="domain" description="Pectate lyase" evidence="4">
    <location>
        <begin position="61"/>
        <end position="279"/>
    </location>
</feature>
<dbReference type="Gene3D" id="2.160.20.10">
    <property type="entry name" value="Single-stranded right-handed beta-helix, Pectin lyase-like"/>
    <property type="match status" value="1"/>
</dbReference>
<dbReference type="InterPro" id="IPR045032">
    <property type="entry name" value="PEL"/>
</dbReference>
<proteinExistence type="inferred from homology"/>
<dbReference type="PANTHER" id="PTHR31683:SF18">
    <property type="entry name" value="PECTATE LYASE 21-RELATED"/>
    <property type="match status" value="1"/>
</dbReference>
<keyword evidence="2" id="KW-0119">Carbohydrate metabolism</keyword>
<dbReference type="SMART" id="SM00656">
    <property type="entry name" value="Amb_all"/>
    <property type="match status" value="1"/>
</dbReference>
<keyword evidence="6" id="KW-1185">Reference proteome</keyword>
<dbReference type="EMBL" id="JAUSTY010000002">
    <property type="protein sequence ID" value="MDQ0164739.1"/>
    <property type="molecule type" value="Genomic_DNA"/>
</dbReference>
<protein>
    <submittedName>
        <fullName evidence="5">Pectate lyase</fullName>
        <ecNumber evidence="5">4.2.2.2</ecNumber>
    </submittedName>
</protein>
<evidence type="ECO:0000256" key="3">
    <source>
        <dbReference type="SAM" id="SignalP"/>
    </source>
</evidence>
<dbReference type="InterPro" id="IPR011050">
    <property type="entry name" value="Pectin_lyase_fold/virulence"/>
</dbReference>
<keyword evidence="2" id="KW-0624">Polysaccharide degradation</keyword>
<feature type="signal peptide" evidence="3">
    <location>
        <begin position="1"/>
        <end position="24"/>
    </location>
</feature>
<keyword evidence="3" id="KW-0732">Signal</keyword>
<dbReference type="Pfam" id="PF00544">
    <property type="entry name" value="Pectate_lyase_4"/>
    <property type="match status" value="1"/>
</dbReference>
<gene>
    <name evidence="5" type="ORF">J2S11_000639</name>
</gene>
<evidence type="ECO:0000259" key="4">
    <source>
        <dbReference type="SMART" id="SM00656"/>
    </source>
</evidence>
<comment type="similarity">
    <text evidence="2">Belongs to the polysaccharide lyase 1 family.</text>
</comment>
<dbReference type="SUPFAM" id="SSF51126">
    <property type="entry name" value="Pectin lyase-like"/>
    <property type="match status" value="1"/>
</dbReference>
<keyword evidence="1 2" id="KW-0456">Lyase</keyword>
<dbReference type="GO" id="GO:0030570">
    <property type="term" value="F:pectate lyase activity"/>
    <property type="evidence" value="ECO:0007669"/>
    <property type="project" value="UniProtKB-EC"/>
</dbReference>
<accession>A0ABT9VUS9</accession>
<dbReference type="PANTHER" id="PTHR31683">
    <property type="entry name" value="PECTATE LYASE 18-RELATED"/>
    <property type="match status" value="1"/>
</dbReference>
<dbReference type="EC" id="4.2.2.2" evidence="5"/>
<reference evidence="5 6" key="1">
    <citation type="submission" date="2023-07" db="EMBL/GenBank/DDBJ databases">
        <title>Genomic Encyclopedia of Type Strains, Phase IV (KMG-IV): sequencing the most valuable type-strain genomes for metagenomic binning, comparative biology and taxonomic classification.</title>
        <authorList>
            <person name="Goeker M."/>
        </authorList>
    </citation>
    <scope>NUCLEOTIDE SEQUENCE [LARGE SCALE GENOMIC DNA]</scope>
    <source>
        <strain evidence="5 6">DSM 12751</strain>
    </source>
</reference>
<comment type="subcellular location">
    <subcellularLocation>
        <location evidence="2">Secreted</location>
    </subcellularLocation>
</comment>
<organism evidence="5 6">
    <name type="scientific">Caldalkalibacillus horti</name>
    <dbReference type="NCBI Taxonomy" id="77523"/>
    <lineage>
        <taxon>Bacteria</taxon>
        <taxon>Bacillati</taxon>
        <taxon>Bacillota</taxon>
        <taxon>Bacilli</taxon>
        <taxon>Bacillales</taxon>
        <taxon>Bacillaceae</taxon>
        <taxon>Caldalkalibacillus</taxon>
    </lineage>
</organism>
<comment type="caution">
    <text evidence="5">The sequence shown here is derived from an EMBL/GenBank/DDBJ whole genome shotgun (WGS) entry which is preliminary data.</text>
</comment>
<dbReference type="RefSeq" id="WP_419095737.1">
    <property type="nucleotide sequence ID" value="NZ_BAAADK010000018.1"/>
</dbReference>
<feature type="chain" id="PRO_5045330499" evidence="3">
    <location>
        <begin position="25"/>
        <end position="354"/>
    </location>
</feature>
<evidence type="ECO:0000313" key="6">
    <source>
        <dbReference type="Proteomes" id="UP001235840"/>
    </source>
</evidence>
<keyword evidence="2" id="KW-0964">Secreted</keyword>
<evidence type="ECO:0000256" key="1">
    <source>
        <dbReference type="ARBA" id="ARBA00023239"/>
    </source>
</evidence>
<sequence length="354" mass="39397">MKRFFFLALSFLLVFSLASITVGADLSPVPSHNVELQNMNQIVGFASLNGGTTGGSGPNSDVVTVTTGTQLQNALKNKNANRPLTIFVNGTITPSNSTGLSKIDIKDVDNVSILGVGTRGELNGIGIKIWRANNIIIRNLKIHHVNIGDKDAISIEGPSSNIWIDHNELYNSLDVHKDFYDGLLDVKRNAEYITISYNYFHDSWKTSLVGSSDSDNFDRKITYHHNRWENINSRAPLFRFGQGHLFNNYYNNIIDTGINTRMGARLRIEHNHFENSKDPIVSLYSSQIGYYHVVNNKYVNSTGSMPTTSTVNYTPPYSYTLLPVDNVKSHVIQYSGVGVINTTAGYEHLFESAN</sequence>
<evidence type="ECO:0000256" key="2">
    <source>
        <dbReference type="RuleBase" id="RU361173"/>
    </source>
</evidence>
<evidence type="ECO:0000313" key="5">
    <source>
        <dbReference type="EMBL" id="MDQ0164739.1"/>
    </source>
</evidence>
<dbReference type="InterPro" id="IPR012334">
    <property type="entry name" value="Pectin_lyas_fold"/>
</dbReference>
<dbReference type="Proteomes" id="UP001235840">
    <property type="component" value="Unassembled WGS sequence"/>
</dbReference>
<dbReference type="InterPro" id="IPR002022">
    <property type="entry name" value="Pec_lyase"/>
</dbReference>